<dbReference type="InterPro" id="IPR019539">
    <property type="entry name" value="GalKase_N"/>
</dbReference>
<dbReference type="GO" id="GO:0006012">
    <property type="term" value="P:galactose metabolic process"/>
    <property type="evidence" value="ECO:0007669"/>
    <property type="project" value="UniProtKB-UniRule"/>
</dbReference>
<feature type="domain" description="Galactokinase N-terminal" evidence="14">
    <location>
        <begin position="11"/>
        <end position="58"/>
    </location>
</feature>
<keyword evidence="4" id="KW-0479">Metal-binding</keyword>
<dbReference type="InterPro" id="IPR013750">
    <property type="entry name" value="GHMP_kinase_C_dom"/>
</dbReference>
<dbReference type="OrthoDB" id="250531at2"/>
<dbReference type="PANTHER" id="PTHR10457:SF7">
    <property type="entry name" value="GALACTOKINASE-RELATED"/>
    <property type="match status" value="1"/>
</dbReference>
<dbReference type="SUPFAM" id="SSF55060">
    <property type="entry name" value="GHMP Kinase, C-terminal domain"/>
    <property type="match status" value="1"/>
</dbReference>
<dbReference type="InterPro" id="IPR036554">
    <property type="entry name" value="GHMP_kinase_C_sf"/>
</dbReference>
<dbReference type="PANTHER" id="PTHR10457">
    <property type="entry name" value="MEVALONATE KINASE/GALACTOKINASE"/>
    <property type="match status" value="1"/>
</dbReference>
<evidence type="ECO:0000256" key="2">
    <source>
        <dbReference type="ARBA" id="ARBA00022490"/>
    </source>
</evidence>
<dbReference type="Pfam" id="PF00288">
    <property type="entry name" value="GHMP_kinases_N"/>
    <property type="match status" value="1"/>
</dbReference>
<dbReference type="NCBIfam" id="TIGR00131">
    <property type="entry name" value="gal_kin"/>
    <property type="match status" value="1"/>
</dbReference>
<feature type="domain" description="GHMP kinase N-terminal" evidence="12">
    <location>
        <begin position="106"/>
        <end position="181"/>
    </location>
</feature>
<dbReference type="Proteomes" id="UP000281474">
    <property type="component" value="Unassembled WGS sequence"/>
</dbReference>
<evidence type="ECO:0000313" key="15">
    <source>
        <dbReference type="EMBL" id="RLV60591.1"/>
    </source>
</evidence>
<gene>
    <name evidence="15" type="primary">galK</name>
    <name evidence="15" type="ORF">D5018_06485</name>
</gene>
<dbReference type="EC" id="2.7.1.6" evidence="11"/>
<comment type="similarity">
    <text evidence="1">Belongs to the GHMP kinase family. GalK subfamily.</text>
</comment>
<evidence type="ECO:0000256" key="11">
    <source>
        <dbReference type="NCBIfam" id="TIGR00131"/>
    </source>
</evidence>
<dbReference type="GO" id="GO:0004335">
    <property type="term" value="F:galactokinase activity"/>
    <property type="evidence" value="ECO:0007669"/>
    <property type="project" value="UniProtKB-UniRule"/>
</dbReference>
<evidence type="ECO:0000313" key="16">
    <source>
        <dbReference type="Proteomes" id="UP000281474"/>
    </source>
</evidence>
<dbReference type="Gene3D" id="3.30.230.10">
    <property type="match status" value="1"/>
</dbReference>
<dbReference type="GO" id="GO:0005829">
    <property type="term" value="C:cytosol"/>
    <property type="evidence" value="ECO:0007669"/>
    <property type="project" value="TreeGrafter"/>
</dbReference>
<keyword evidence="2" id="KW-0963">Cytoplasm</keyword>
<dbReference type="FunFam" id="3.30.70.890:FF:000001">
    <property type="entry name" value="Galactokinase"/>
    <property type="match status" value="1"/>
</dbReference>
<evidence type="ECO:0000259" key="12">
    <source>
        <dbReference type="Pfam" id="PF00288"/>
    </source>
</evidence>
<keyword evidence="7" id="KW-0067">ATP-binding</keyword>
<organism evidence="15 16">
    <name type="scientific">Parashewanella curva</name>
    <dbReference type="NCBI Taxonomy" id="2338552"/>
    <lineage>
        <taxon>Bacteria</taxon>
        <taxon>Pseudomonadati</taxon>
        <taxon>Pseudomonadota</taxon>
        <taxon>Gammaproteobacteria</taxon>
        <taxon>Alteromonadales</taxon>
        <taxon>Shewanellaceae</taxon>
        <taxon>Parashewanella</taxon>
    </lineage>
</organism>
<dbReference type="EMBL" id="QZEI01000014">
    <property type="protein sequence ID" value="RLV60591.1"/>
    <property type="molecule type" value="Genomic_DNA"/>
</dbReference>
<dbReference type="InterPro" id="IPR000705">
    <property type="entry name" value="Galactokinase"/>
</dbReference>
<evidence type="ECO:0000256" key="7">
    <source>
        <dbReference type="ARBA" id="ARBA00022840"/>
    </source>
</evidence>
<keyword evidence="10" id="KW-0119">Carbohydrate metabolism</keyword>
<evidence type="ECO:0000256" key="5">
    <source>
        <dbReference type="ARBA" id="ARBA00022741"/>
    </source>
</evidence>
<comment type="caution">
    <text evidence="15">The sequence shown here is derived from an EMBL/GenBank/DDBJ whole genome shotgun (WGS) entry which is preliminary data.</text>
</comment>
<feature type="domain" description="GHMP kinase C-terminal" evidence="13">
    <location>
        <begin position="280"/>
        <end position="357"/>
    </location>
</feature>
<evidence type="ECO:0000259" key="13">
    <source>
        <dbReference type="Pfam" id="PF08544"/>
    </source>
</evidence>
<dbReference type="FunFam" id="3.30.230.10:FF:000017">
    <property type="entry name" value="Galactokinase"/>
    <property type="match status" value="1"/>
</dbReference>
<sequence>MPSPTQRATKLFVRTFGTSPDACFQAPGRINLMGEHTDYNEGFVLPAAVNFRVLVAVKHREDNLFRVVTDIDSEDFVEWTFGQEDLESKEFHWSHYLKSFTAALAMSGLESTGVDVAIISDIPVEHGFSSSAALQIAFGTAVNDASHLFLSPLAIAQLAQRGEHQFMARTCGMKDQMISALAESNQALLIDCLDLDYEAVTIPDSLSLIIVHSGKYAQDVQRKFQLRKNECQQVAEYFGLESLRHISESQLKQHQNQLAEHLYNRARHVITENARTQNAARALKQGNVKKLSQLMAQSHQSMRDDFAMSIPEIDLLVDIIQQQVGDRGGVRLTGSGFGGSVVALVEHELTDDVVTAVETQYLSQTGIEAQVYLCSAAEAAAKVAE</sequence>
<dbReference type="PRINTS" id="PR00473">
    <property type="entry name" value="GALCTOKINASE"/>
</dbReference>
<evidence type="ECO:0000256" key="9">
    <source>
        <dbReference type="ARBA" id="ARBA00023144"/>
    </source>
</evidence>
<dbReference type="PIRSF" id="PIRSF000530">
    <property type="entry name" value="Galactokinase"/>
    <property type="match status" value="1"/>
</dbReference>
<dbReference type="PRINTS" id="PR00959">
    <property type="entry name" value="MEVGALKINASE"/>
</dbReference>
<keyword evidence="5" id="KW-0547">Nucleotide-binding</keyword>
<dbReference type="InterPro" id="IPR014721">
    <property type="entry name" value="Ribsml_uS5_D2-typ_fold_subgr"/>
</dbReference>
<dbReference type="GO" id="GO:0005524">
    <property type="term" value="F:ATP binding"/>
    <property type="evidence" value="ECO:0007669"/>
    <property type="project" value="UniProtKB-UniRule"/>
</dbReference>
<keyword evidence="6 15" id="KW-0418">Kinase</keyword>
<dbReference type="InterPro" id="IPR006204">
    <property type="entry name" value="GHMP_kinase_N_dom"/>
</dbReference>
<dbReference type="InterPro" id="IPR020568">
    <property type="entry name" value="Ribosomal_Su5_D2-typ_SF"/>
</dbReference>
<dbReference type="AlphaFoldDB" id="A0A3L8PYZ8"/>
<evidence type="ECO:0000256" key="8">
    <source>
        <dbReference type="ARBA" id="ARBA00022842"/>
    </source>
</evidence>
<evidence type="ECO:0000256" key="6">
    <source>
        <dbReference type="ARBA" id="ARBA00022777"/>
    </source>
</evidence>
<reference evidence="15 16" key="1">
    <citation type="submission" date="2018-09" db="EMBL/GenBank/DDBJ databases">
        <title>Phylogeny of the Shewanellaceae, and recommendation for two new genera, Pseudoshewanella and Parashewanella.</title>
        <authorList>
            <person name="Wang G."/>
        </authorList>
    </citation>
    <scope>NUCLEOTIDE SEQUENCE [LARGE SCALE GENOMIC DNA]</scope>
    <source>
        <strain evidence="15 16">C51</strain>
    </source>
</reference>
<keyword evidence="16" id="KW-1185">Reference proteome</keyword>
<dbReference type="GO" id="GO:0046872">
    <property type="term" value="F:metal ion binding"/>
    <property type="evidence" value="ECO:0007669"/>
    <property type="project" value="UniProtKB-KW"/>
</dbReference>
<proteinExistence type="inferred from homology"/>
<dbReference type="RefSeq" id="WP_121838198.1">
    <property type="nucleotide sequence ID" value="NZ_ML014763.1"/>
</dbReference>
<evidence type="ECO:0000256" key="3">
    <source>
        <dbReference type="ARBA" id="ARBA00022679"/>
    </source>
</evidence>
<dbReference type="Pfam" id="PF10509">
    <property type="entry name" value="GalKase_gal_bdg"/>
    <property type="match status" value="1"/>
</dbReference>
<keyword evidence="3 15" id="KW-0808">Transferase</keyword>
<accession>A0A3L8PYZ8</accession>
<evidence type="ECO:0000259" key="14">
    <source>
        <dbReference type="Pfam" id="PF10509"/>
    </source>
</evidence>
<evidence type="ECO:0000256" key="1">
    <source>
        <dbReference type="ARBA" id="ARBA00006566"/>
    </source>
</evidence>
<keyword evidence="9" id="KW-0299">Galactose metabolism</keyword>
<evidence type="ECO:0000256" key="10">
    <source>
        <dbReference type="ARBA" id="ARBA00023277"/>
    </source>
</evidence>
<name>A0A3L8PYZ8_9GAMM</name>
<dbReference type="InterPro" id="IPR006206">
    <property type="entry name" value="Mevalonate/galactokinase"/>
</dbReference>
<dbReference type="Gene3D" id="3.30.70.890">
    <property type="entry name" value="GHMP kinase, C-terminal domain"/>
    <property type="match status" value="1"/>
</dbReference>
<keyword evidence="8" id="KW-0460">Magnesium</keyword>
<dbReference type="Pfam" id="PF08544">
    <property type="entry name" value="GHMP_kinases_C"/>
    <property type="match status" value="1"/>
</dbReference>
<evidence type="ECO:0000256" key="4">
    <source>
        <dbReference type="ARBA" id="ARBA00022723"/>
    </source>
</evidence>
<dbReference type="SUPFAM" id="SSF54211">
    <property type="entry name" value="Ribosomal protein S5 domain 2-like"/>
    <property type="match status" value="1"/>
</dbReference>
<protein>
    <recommendedName>
        <fullName evidence="11">Galactokinase</fullName>
        <ecNumber evidence="11">2.7.1.6</ecNumber>
    </recommendedName>
</protein>